<feature type="compositionally biased region" description="Polar residues" evidence="9">
    <location>
        <begin position="424"/>
        <end position="433"/>
    </location>
</feature>
<evidence type="ECO:0000256" key="2">
    <source>
        <dbReference type="ARBA" id="ARBA00010845"/>
    </source>
</evidence>
<feature type="compositionally biased region" description="Polar residues" evidence="9">
    <location>
        <begin position="557"/>
        <end position="569"/>
    </location>
</feature>
<keyword evidence="8" id="KW-0137">Centromere</keyword>
<dbReference type="GO" id="GO:0000779">
    <property type="term" value="C:condensed chromosome, centromeric region"/>
    <property type="evidence" value="ECO:0007669"/>
    <property type="project" value="UniProtKB-ARBA"/>
</dbReference>
<feature type="region of interest" description="Disordered" evidence="9">
    <location>
        <begin position="147"/>
        <end position="176"/>
    </location>
</feature>
<keyword evidence="7" id="KW-0131">Cell cycle</keyword>
<dbReference type="Pfam" id="PF07558">
    <property type="entry name" value="Shugoshin_N"/>
    <property type="match status" value="1"/>
</dbReference>
<accession>A0A2T2NF60</accession>
<organism evidence="12 13">
    <name type="scientific">Corynespora cassiicola Philippines</name>
    <dbReference type="NCBI Taxonomy" id="1448308"/>
    <lineage>
        <taxon>Eukaryota</taxon>
        <taxon>Fungi</taxon>
        <taxon>Dikarya</taxon>
        <taxon>Ascomycota</taxon>
        <taxon>Pezizomycotina</taxon>
        <taxon>Dothideomycetes</taxon>
        <taxon>Pleosporomycetidae</taxon>
        <taxon>Pleosporales</taxon>
        <taxon>Corynesporascaceae</taxon>
        <taxon>Corynespora</taxon>
    </lineage>
</organism>
<feature type="domain" description="Shugoshin C-terminal" evidence="10">
    <location>
        <begin position="455"/>
        <end position="478"/>
    </location>
</feature>
<keyword evidence="4" id="KW-0132">Cell division</keyword>
<evidence type="ECO:0000259" key="11">
    <source>
        <dbReference type="Pfam" id="PF07558"/>
    </source>
</evidence>
<feature type="region of interest" description="Disordered" evidence="9">
    <location>
        <begin position="230"/>
        <end position="750"/>
    </location>
</feature>
<feature type="domain" description="Shugoshin N-terminal coiled-coil" evidence="11">
    <location>
        <begin position="57"/>
        <end position="100"/>
    </location>
</feature>
<dbReference type="Proteomes" id="UP000240883">
    <property type="component" value="Unassembled WGS sequence"/>
</dbReference>
<feature type="compositionally biased region" description="Basic and acidic residues" evidence="9">
    <location>
        <begin position="718"/>
        <end position="727"/>
    </location>
</feature>
<keyword evidence="13" id="KW-1185">Reference proteome</keyword>
<evidence type="ECO:0000256" key="4">
    <source>
        <dbReference type="ARBA" id="ARBA00022618"/>
    </source>
</evidence>
<evidence type="ECO:0000256" key="8">
    <source>
        <dbReference type="ARBA" id="ARBA00023328"/>
    </source>
</evidence>
<feature type="compositionally biased region" description="Basic and acidic residues" evidence="9">
    <location>
        <begin position="361"/>
        <end position="370"/>
    </location>
</feature>
<evidence type="ECO:0000259" key="10">
    <source>
        <dbReference type="Pfam" id="PF07557"/>
    </source>
</evidence>
<feature type="compositionally biased region" description="Polar residues" evidence="9">
    <location>
        <begin position="496"/>
        <end position="505"/>
    </location>
</feature>
<evidence type="ECO:0000313" key="12">
    <source>
        <dbReference type="EMBL" id="PSN64009.1"/>
    </source>
</evidence>
<proteinExistence type="inferred from homology"/>
<name>A0A2T2NF60_CORCC</name>
<dbReference type="GO" id="GO:0045132">
    <property type="term" value="P:meiotic chromosome segregation"/>
    <property type="evidence" value="ECO:0007669"/>
    <property type="project" value="InterPro"/>
</dbReference>
<dbReference type="STRING" id="1448308.A0A2T2NF60"/>
<evidence type="ECO:0000256" key="9">
    <source>
        <dbReference type="SAM" id="MobiDB-lite"/>
    </source>
</evidence>
<evidence type="ECO:0000256" key="7">
    <source>
        <dbReference type="ARBA" id="ARBA00023306"/>
    </source>
</evidence>
<feature type="compositionally biased region" description="Basic and acidic residues" evidence="9">
    <location>
        <begin position="541"/>
        <end position="556"/>
    </location>
</feature>
<feature type="compositionally biased region" description="Basic and acidic residues" evidence="9">
    <location>
        <begin position="652"/>
        <end position="663"/>
    </location>
</feature>
<feature type="compositionally biased region" description="Low complexity" evidence="9">
    <location>
        <begin position="705"/>
        <end position="716"/>
    </location>
</feature>
<dbReference type="GO" id="GO:0005634">
    <property type="term" value="C:nucleus"/>
    <property type="evidence" value="ECO:0007669"/>
    <property type="project" value="InterPro"/>
</dbReference>
<dbReference type="OrthoDB" id="5394106at2759"/>
<dbReference type="GO" id="GO:0051301">
    <property type="term" value="P:cell division"/>
    <property type="evidence" value="ECO:0007669"/>
    <property type="project" value="UniProtKB-KW"/>
</dbReference>
<keyword evidence="6" id="KW-0175">Coiled coil</keyword>
<comment type="subcellular location">
    <subcellularLocation>
        <location evidence="1">Chromosome</location>
        <location evidence="1">Centromere</location>
    </subcellularLocation>
</comment>
<dbReference type="AlphaFoldDB" id="A0A2T2NF60"/>
<protein>
    <recommendedName>
        <fullName evidence="14">Shugoshin</fullName>
    </recommendedName>
</protein>
<dbReference type="InterPro" id="IPR011515">
    <property type="entry name" value="Shugoshin_C"/>
</dbReference>
<keyword evidence="3" id="KW-0158">Chromosome</keyword>
<dbReference type="InterPro" id="IPR011516">
    <property type="entry name" value="Shugoshin_N"/>
</dbReference>
<evidence type="ECO:0000256" key="3">
    <source>
        <dbReference type="ARBA" id="ARBA00022454"/>
    </source>
</evidence>
<gene>
    <name evidence="12" type="ORF">BS50DRAFT_576635</name>
</gene>
<feature type="compositionally biased region" description="Pro residues" evidence="9">
    <location>
        <begin position="390"/>
        <end position="401"/>
    </location>
</feature>
<evidence type="ECO:0000256" key="5">
    <source>
        <dbReference type="ARBA" id="ARBA00022829"/>
    </source>
</evidence>
<dbReference type="Pfam" id="PF07557">
    <property type="entry name" value="Shugoshin_C"/>
    <property type="match status" value="1"/>
</dbReference>
<evidence type="ECO:0000256" key="1">
    <source>
        <dbReference type="ARBA" id="ARBA00004584"/>
    </source>
</evidence>
<dbReference type="EMBL" id="KZ678139">
    <property type="protein sequence ID" value="PSN64009.1"/>
    <property type="molecule type" value="Genomic_DNA"/>
</dbReference>
<feature type="compositionally biased region" description="Low complexity" evidence="9">
    <location>
        <begin position="682"/>
        <end position="694"/>
    </location>
</feature>
<feature type="compositionally biased region" description="Polar residues" evidence="9">
    <location>
        <begin position="589"/>
        <end position="602"/>
    </location>
</feature>
<comment type="similarity">
    <text evidence="2">Belongs to the shugoshin family.</text>
</comment>
<keyword evidence="5" id="KW-0159">Chromosome partition</keyword>
<evidence type="ECO:0000256" key="6">
    <source>
        <dbReference type="ARBA" id="ARBA00023054"/>
    </source>
</evidence>
<evidence type="ECO:0000313" key="13">
    <source>
        <dbReference type="Proteomes" id="UP000240883"/>
    </source>
</evidence>
<evidence type="ECO:0008006" key="14">
    <source>
        <dbReference type="Google" id="ProtNLM"/>
    </source>
</evidence>
<sequence length="750" mass="82499">MARRQQRTARRLEIATPDPPNYRDFINYLDIATSALMARLNEPPVAPAPSADSLEIVKRRFLRQNRELAKTNSQQSIRIRTLENDCSRLLAENLSLREHVLQLQNALEAQPHRPSFENIDSVKSKLEAKMQELGGLVAELGQLQKQSNVPRYRSQHTAVKPSPEERQWRSGLGLQDVENAMMPTIVEDKQFPRKTMNADELQNILEDPDNQSPDIGPPPVSRFEQEDVISFDPSPQDEPTTDADPTLSVNLETRKKRRESGPKNIRRVSLFESPPEDLQMEDAPSKTVRAGAKRKFSVQEDDDKSQAQADTFRFSRRNAPSTSEDSRMSDESKSLSSDRPVLGAKPVNTDPVLSPKKQRPSKQDKSEKKPLVKPTRSRLIISRNVVQPELPQPQPQEPEPVPTAEIKLDSLPPKTPAPEDVFSPHSTEPSTLRQGPKDTPPPGEIHSEDQTGMSGRPSRRARPQVSYKEPSLNTKMRRPGKELVDAIYPQGRPSIEPQSASSTSEKIFIKSEPEGSAWKSMPSGTERAGGEEAEQGSPLRQKLDRKEGGQEAKCGSESEQLNINPSAVSNPIPALMSASNTKHKPPVSESVSTDATNDSKPSGLNEEVDEKMAVFEFTESSPADKPSQVSRIELAKAARSRRHSSVPTSSATEERKSDSESKKSRGALPSLHSRTGSGGSRGSTSSSLSKSTASMRMASREKRAGGLPSSGGSSSLRAKLDAAEEAKNTASSTATLRAERAASRRKSMML</sequence>
<feature type="compositionally biased region" description="Basic and acidic residues" evidence="9">
    <location>
        <begin position="324"/>
        <end position="333"/>
    </location>
</feature>
<reference evidence="12 13" key="1">
    <citation type="journal article" date="2018" name="Front. Microbiol.">
        <title>Genome-Wide Analysis of Corynespora cassiicola Leaf Fall Disease Putative Effectors.</title>
        <authorList>
            <person name="Lopez D."/>
            <person name="Ribeiro S."/>
            <person name="Label P."/>
            <person name="Fumanal B."/>
            <person name="Venisse J.S."/>
            <person name="Kohler A."/>
            <person name="de Oliveira R.R."/>
            <person name="Labutti K."/>
            <person name="Lipzen A."/>
            <person name="Lail K."/>
            <person name="Bauer D."/>
            <person name="Ohm R.A."/>
            <person name="Barry K.W."/>
            <person name="Spatafora J."/>
            <person name="Grigoriev I.V."/>
            <person name="Martin F.M."/>
            <person name="Pujade-Renaud V."/>
        </authorList>
    </citation>
    <scope>NUCLEOTIDE SEQUENCE [LARGE SCALE GENOMIC DNA]</scope>
    <source>
        <strain evidence="12 13">Philippines</strain>
    </source>
</reference>